<sequence>MDTYYWDSRIDYLRRSRDLYYNDDYIEFLVEKVWRVDTPVRMVDFGCGYGYLGLKLLPLLPEGSTYTGIDLGEKLLEEARSLFEPLPYETEFIRADIQEVRLERQYDIALCHAVLLHMPQPVEVLRNMIDCVVEQGRIITFEPHWISNMANYYLHGYDQSRLVHLGILQKLYEQDTKRSGKDGNIGAKVPIYLSELGVKEIESRVSDKVLFLHSNMDQDRKSGLYERLRDSGHADAPAQERETFVTQLMERGARFEEAQQQYDNELLLSKQFQSDSSFTYACNMKITFGRVDRASQGMTD</sequence>
<comment type="caution">
    <text evidence="2">The sequence shown here is derived from an EMBL/GenBank/DDBJ whole genome shotgun (WGS) entry which is preliminary data.</text>
</comment>
<dbReference type="EC" id="2.1.1.144" evidence="2"/>
<dbReference type="GO" id="GO:0030798">
    <property type="term" value="F:trans-aconitate 2-methyltransferase activity"/>
    <property type="evidence" value="ECO:0007669"/>
    <property type="project" value="UniProtKB-EC"/>
</dbReference>
<dbReference type="CDD" id="cd02440">
    <property type="entry name" value="AdoMet_MTases"/>
    <property type="match status" value="1"/>
</dbReference>
<dbReference type="GO" id="GO:0032259">
    <property type="term" value="P:methylation"/>
    <property type="evidence" value="ECO:0007669"/>
    <property type="project" value="UniProtKB-KW"/>
</dbReference>
<gene>
    <name evidence="2" type="primary">tam_1</name>
    <name evidence="2" type="ORF">PAESOLCIP111_00252</name>
</gene>
<proteinExistence type="predicted"/>
<evidence type="ECO:0000313" key="2">
    <source>
        <dbReference type="EMBL" id="CAG7598726.1"/>
    </source>
</evidence>
<keyword evidence="3" id="KW-1185">Reference proteome</keyword>
<dbReference type="Pfam" id="PF13847">
    <property type="entry name" value="Methyltransf_31"/>
    <property type="match status" value="1"/>
</dbReference>
<protein>
    <submittedName>
        <fullName evidence="2">Trans-aconitate 2-methyltransferase</fullName>
        <ecNumber evidence="2">2.1.1.144</ecNumber>
    </submittedName>
</protein>
<feature type="domain" description="Methyltransferase" evidence="1">
    <location>
        <begin position="40"/>
        <end position="144"/>
    </location>
</feature>
<dbReference type="InterPro" id="IPR025714">
    <property type="entry name" value="Methyltranfer_dom"/>
</dbReference>
<evidence type="ECO:0000259" key="1">
    <source>
        <dbReference type="Pfam" id="PF13847"/>
    </source>
</evidence>
<evidence type="ECO:0000313" key="3">
    <source>
        <dbReference type="Proteomes" id="UP000693672"/>
    </source>
</evidence>
<dbReference type="EMBL" id="CAJVAS010000001">
    <property type="protein sequence ID" value="CAG7598726.1"/>
    <property type="molecule type" value="Genomic_DNA"/>
</dbReference>
<reference evidence="2" key="1">
    <citation type="submission" date="2021-06" db="EMBL/GenBank/DDBJ databases">
        <authorList>
            <person name="Criscuolo A."/>
        </authorList>
    </citation>
    <scope>NUCLEOTIDE SEQUENCE</scope>
    <source>
        <strain evidence="2">CIP111600</strain>
    </source>
</reference>
<dbReference type="Proteomes" id="UP000693672">
    <property type="component" value="Unassembled WGS sequence"/>
</dbReference>
<accession>A0A916JS10</accession>
<dbReference type="RefSeq" id="WP_218090073.1">
    <property type="nucleotide sequence ID" value="NZ_CAJVAS010000001.1"/>
</dbReference>
<organism evidence="2 3">
    <name type="scientific">Paenibacillus solanacearum</name>
    <dbReference type="NCBI Taxonomy" id="2048548"/>
    <lineage>
        <taxon>Bacteria</taxon>
        <taxon>Bacillati</taxon>
        <taxon>Bacillota</taxon>
        <taxon>Bacilli</taxon>
        <taxon>Bacillales</taxon>
        <taxon>Paenibacillaceae</taxon>
        <taxon>Paenibacillus</taxon>
    </lineage>
</organism>
<dbReference type="PANTHER" id="PTHR43861">
    <property type="entry name" value="TRANS-ACONITATE 2-METHYLTRANSFERASE-RELATED"/>
    <property type="match status" value="1"/>
</dbReference>
<keyword evidence="2" id="KW-0489">Methyltransferase</keyword>
<name>A0A916JS10_9BACL</name>
<dbReference type="AlphaFoldDB" id="A0A916JS10"/>
<keyword evidence="2" id="KW-0808">Transferase</keyword>